<feature type="domain" description="TIR" evidence="1">
    <location>
        <begin position="151"/>
        <end position="284"/>
    </location>
</feature>
<evidence type="ECO:0000313" key="3">
    <source>
        <dbReference type="Proteomes" id="UP001177935"/>
    </source>
</evidence>
<proteinExistence type="predicted"/>
<dbReference type="SUPFAM" id="SSF52200">
    <property type="entry name" value="Toll/Interleukin receptor TIR domain"/>
    <property type="match status" value="1"/>
</dbReference>
<dbReference type="SMART" id="SM00255">
    <property type="entry name" value="TIR"/>
    <property type="match status" value="1"/>
</dbReference>
<name>A0AB35N2T5_VIBSP</name>
<protein>
    <submittedName>
        <fullName evidence="2">Toll/interleukin-1 receptor domain-containing protein</fullName>
    </submittedName>
</protein>
<keyword evidence="2" id="KW-0675">Receptor</keyword>
<dbReference type="Gene3D" id="3.40.50.10140">
    <property type="entry name" value="Toll/interleukin-1 receptor homology (TIR) domain"/>
    <property type="match status" value="1"/>
</dbReference>
<dbReference type="EMBL" id="JAUYVL010000012">
    <property type="protein sequence ID" value="MDP2502647.1"/>
    <property type="molecule type" value="Genomic_DNA"/>
</dbReference>
<reference evidence="2" key="1">
    <citation type="submission" date="2023-07" db="EMBL/GenBank/DDBJ databases">
        <title>Genome content predicts the carbon catabolic preferences of heterotrophic bacteria.</title>
        <authorList>
            <person name="Gralka M."/>
        </authorList>
    </citation>
    <scope>NUCLEOTIDE SEQUENCE</scope>
    <source>
        <strain evidence="2">6E02</strain>
    </source>
</reference>
<sequence length="299" mass="33428">MKILFLCIEGKVKNPYANDNNEYDMDASSKTIKEGISLHFPDAEISTVKELAHNEGFIKAVSDFDCDLCICDMTSFNANVGYLGGIIEGQGKPVIYCAPSSHGPLPVITHKQTLIYSESSITNEFREALNQEIVRLLTSPNSEPSSLPSIQRQKVFVSYSHADRTYLDRLLVHLKPLEKQGSLDVWEDSKIMTGDHWQSEIDKALQQANIAILMISADFLASDFIVNNELPPLLTKAEVQGTKIVPVIVSPCRFVREQSLNKFQAVNNPTTPLSQISIHEREAIYDKLSQDIENVMKQS</sequence>
<dbReference type="InterPro" id="IPR035897">
    <property type="entry name" value="Toll_tir_struct_dom_sf"/>
</dbReference>
<evidence type="ECO:0000313" key="2">
    <source>
        <dbReference type="EMBL" id="MDP2502647.1"/>
    </source>
</evidence>
<dbReference type="RefSeq" id="WP_305373303.1">
    <property type="nucleotide sequence ID" value="NZ_JAUYVL010000012.1"/>
</dbReference>
<evidence type="ECO:0000259" key="1">
    <source>
        <dbReference type="PROSITE" id="PS50104"/>
    </source>
</evidence>
<dbReference type="GO" id="GO:0007165">
    <property type="term" value="P:signal transduction"/>
    <property type="evidence" value="ECO:0007669"/>
    <property type="project" value="InterPro"/>
</dbReference>
<dbReference type="AlphaFoldDB" id="A0AB35N2T5"/>
<organism evidence="2 3">
    <name type="scientific">Vibrio splendidus</name>
    <dbReference type="NCBI Taxonomy" id="29497"/>
    <lineage>
        <taxon>Bacteria</taxon>
        <taxon>Pseudomonadati</taxon>
        <taxon>Pseudomonadota</taxon>
        <taxon>Gammaproteobacteria</taxon>
        <taxon>Vibrionales</taxon>
        <taxon>Vibrionaceae</taxon>
        <taxon>Vibrio</taxon>
    </lineage>
</organism>
<accession>A0AB35N2T5</accession>
<dbReference type="Pfam" id="PF13676">
    <property type="entry name" value="TIR_2"/>
    <property type="match status" value="1"/>
</dbReference>
<comment type="caution">
    <text evidence="2">The sequence shown here is derived from an EMBL/GenBank/DDBJ whole genome shotgun (WGS) entry which is preliminary data.</text>
</comment>
<gene>
    <name evidence="2" type="ORF">Q8W42_18175</name>
</gene>
<dbReference type="PROSITE" id="PS50104">
    <property type="entry name" value="TIR"/>
    <property type="match status" value="1"/>
</dbReference>
<dbReference type="InterPro" id="IPR000157">
    <property type="entry name" value="TIR_dom"/>
</dbReference>
<dbReference type="Proteomes" id="UP001177935">
    <property type="component" value="Unassembled WGS sequence"/>
</dbReference>